<keyword evidence="2" id="KW-1185">Reference proteome</keyword>
<dbReference type="EMBL" id="CP022163">
    <property type="protein sequence ID" value="ATB26883.1"/>
    <property type="molecule type" value="Genomic_DNA"/>
</dbReference>
<accession>A0A250I6S1</accession>
<reference evidence="1 2" key="1">
    <citation type="submission" date="2017-06" db="EMBL/GenBank/DDBJ databases">
        <authorList>
            <person name="Kim H.J."/>
            <person name="Triplett B.A."/>
        </authorList>
    </citation>
    <scope>NUCLEOTIDE SEQUENCE [LARGE SCALE GENOMIC DNA]</scope>
    <source>
        <strain evidence="1 2">DSM 14713</strain>
    </source>
</reference>
<name>A0A250I6S1_9BACT</name>
<evidence type="ECO:0000313" key="1">
    <source>
        <dbReference type="EMBL" id="ATB26883.1"/>
    </source>
</evidence>
<evidence type="ECO:0000313" key="2">
    <source>
        <dbReference type="Proteomes" id="UP000217289"/>
    </source>
</evidence>
<proteinExistence type="predicted"/>
<gene>
    <name evidence="1" type="ORF">MEBOL_000317</name>
</gene>
<dbReference type="RefSeq" id="WP_095975765.1">
    <property type="nucleotide sequence ID" value="NZ_CP022163.1"/>
</dbReference>
<dbReference type="KEGG" id="mbd:MEBOL_000317"/>
<dbReference type="Proteomes" id="UP000217289">
    <property type="component" value="Chromosome"/>
</dbReference>
<sequence length="69" mass="7727">MLLGVESRTLPSHFSTPYGEVKLVTVKALLPSKLVYLLEHGAEGQVELARRFVESGEEHLSRLRRKPVA</sequence>
<organism evidence="1 2">
    <name type="scientific">Melittangium boletus DSM 14713</name>
    <dbReference type="NCBI Taxonomy" id="1294270"/>
    <lineage>
        <taxon>Bacteria</taxon>
        <taxon>Pseudomonadati</taxon>
        <taxon>Myxococcota</taxon>
        <taxon>Myxococcia</taxon>
        <taxon>Myxococcales</taxon>
        <taxon>Cystobacterineae</taxon>
        <taxon>Archangiaceae</taxon>
        <taxon>Melittangium</taxon>
    </lineage>
</organism>
<protein>
    <submittedName>
        <fullName evidence="1">Uncharacterized protein</fullName>
    </submittedName>
</protein>
<dbReference type="AlphaFoldDB" id="A0A250I6S1"/>